<proteinExistence type="predicted"/>
<evidence type="ECO:0008006" key="3">
    <source>
        <dbReference type="Google" id="ProtNLM"/>
    </source>
</evidence>
<evidence type="ECO:0000313" key="1">
    <source>
        <dbReference type="EMBL" id="GIX76589.1"/>
    </source>
</evidence>
<comment type="caution">
    <text evidence="1">The sequence shown here is derived from an EMBL/GenBank/DDBJ whole genome shotgun (WGS) entry which is preliminary data.</text>
</comment>
<evidence type="ECO:0000313" key="2">
    <source>
        <dbReference type="Proteomes" id="UP001054945"/>
    </source>
</evidence>
<dbReference type="AlphaFoldDB" id="A0AAV4N023"/>
<gene>
    <name evidence="1" type="ORF">CEXT_436231</name>
</gene>
<reference evidence="1 2" key="1">
    <citation type="submission" date="2021-06" db="EMBL/GenBank/DDBJ databases">
        <title>Caerostris extrusa draft genome.</title>
        <authorList>
            <person name="Kono N."/>
            <person name="Arakawa K."/>
        </authorList>
    </citation>
    <scope>NUCLEOTIDE SEQUENCE [LARGE SCALE GENOMIC DNA]</scope>
</reference>
<dbReference type="EMBL" id="BPLR01020269">
    <property type="protein sequence ID" value="GIX76589.1"/>
    <property type="molecule type" value="Genomic_DNA"/>
</dbReference>
<name>A0AAV4N023_CAEEX</name>
<keyword evidence="2" id="KW-1185">Reference proteome</keyword>
<accession>A0AAV4N023</accession>
<organism evidence="1 2">
    <name type="scientific">Caerostris extrusa</name>
    <name type="common">Bark spider</name>
    <name type="synonym">Caerostris bankana</name>
    <dbReference type="NCBI Taxonomy" id="172846"/>
    <lineage>
        <taxon>Eukaryota</taxon>
        <taxon>Metazoa</taxon>
        <taxon>Ecdysozoa</taxon>
        <taxon>Arthropoda</taxon>
        <taxon>Chelicerata</taxon>
        <taxon>Arachnida</taxon>
        <taxon>Araneae</taxon>
        <taxon>Araneomorphae</taxon>
        <taxon>Entelegynae</taxon>
        <taxon>Araneoidea</taxon>
        <taxon>Araneidae</taxon>
        <taxon>Caerostris</taxon>
    </lineage>
</organism>
<dbReference type="Proteomes" id="UP001054945">
    <property type="component" value="Unassembled WGS sequence"/>
</dbReference>
<protein>
    <recommendedName>
        <fullName evidence="3">Beta-galactosidase</fullName>
    </recommendedName>
</protein>
<sequence length="110" mass="12888">MKLYLKYLKARLLSWGVFVTRMKYAGPNNVNFFPLEMCQANRTGKMPAHCHISREVIINHQRTVPGLLSLARRYKLWGGALFYIQWEWQGSLNGTNMFARNKRDHSSGWI</sequence>